<dbReference type="InterPro" id="IPR028919">
    <property type="entry name" value="Viral_movement"/>
</dbReference>
<organism evidence="10">
    <name type="scientific">Carnation etched ring virus</name>
    <name type="common">CERV</name>
    <dbReference type="NCBI Taxonomy" id="10640"/>
    <lineage>
        <taxon>Viruses</taxon>
        <taxon>Riboviria</taxon>
        <taxon>Pararnavirae</taxon>
        <taxon>Artverviricota</taxon>
        <taxon>Revtraviricetes</taxon>
        <taxon>Ortervirales</taxon>
        <taxon>Caulimoviridae</taxon>
        <taxon>Caulimovirus</taxon>
        <taxon>Caulimovirus incidianthi</taxon>
    </lineage>
</organism>
<evidence type="ECO:0000256" key="5">
    <source>
        <dbReference type="ARBA" id="ARBA00023031"/>
    </source>
</evidence>
<evidence type="ECO:0000256" key="7">
    <source>
        <dbReference type="ARBA" id="ARBA00023081"/>
    </source>
</evidence>
<comment type="function">
    <text evidence="8">Transports viral genome to neighboring plant cells directly through plasmosdesmata, without any budding. The movement protein allows efficient cell to cell propagation, by bypassing the host cell wall barrier. Acts by forming tubules structures that increase the size exclusion limit (SEL) of plasmodesmata, thereby allowing viral ribonucleocapsids to spread directly to neighboring cells.</text>
</comment>
<sequence length="319" mass="36528">MNSSIEKQNSEIPEKENEEFTFQDNSQGFELEFSTNKKTLSKIQKANLSLKTNDAFNISFLKAFSRKNHIYYHANYKEFSVDICDTHGKNYLPLVTKSEIKKNLDKIKDEKVRSTISDIHFGAIKVLIKARFREGINSPIKMALIDDRITDRQDSILGAAHGNLVYGKFMFTVYPKYTTSILDQRLDRTLAFIHHFERNDLMRKGDKVFSITYLVAYALANSHHSIDYKEKDAIEIDDVFSEIGSVKSPTFTELDPEPNSWAIDIAQGKQPIGFKPKPIVSNNFLRFDKETSPSSSHQKSLEEISDKIDTLVVKLNNIS</sequence>
<proteinExistence type="inferred from homology"/>
<evidence type="ECO:0000256" key="6">
    <source>
        <dbReference type="ARBA" id="ARBA00023054"/>
    </source>
</evidence>
<evidence type="ECO:0000256" key="1">
    <source>
        <dbReference type="ARBA" id="ARBA00004621"/>
    </source>
</evidence>
<dbReference type="GO" id="GO:0044219">
    <property type="term" value="C:host cell plasmodesma"/>
    <property type="evidence" value="ECO:0007669"/>
    <property type="project" value="UniProtKB-SubCell"/>
</dbReference>
<dbReference type="InterPro" id="IPR051596">
    <property type="entry name" value="Caulimoviridae_Movement"/>
</dbReference>
<keyword evidence="4" id="KW-0813">Transport</keyword>
<keyword evidence="5" id="KW-0916">Viral movement protein</keyword>
<evidence type="ECO:0000256" key="2">
    <source>
        <dbReference type="ARBA" id="ARBA00009255"/>
    </source>
</evidence>
<organismHost>
    <name type="scientific">Dianthus caryophyllus</name>
    <name type="common">Carnation</name>
    <name type="synonym">Clove pink</name>
    <dbReference type="NCBI Taxonomy" id="3570"/>
</organismHost>
<dbReference type="PANTHER" id="PTHR47599">
    <property type="entry name" value="CELL-TO-CELL MOVEMENT PROTEIN"/>
    <property type="match status" value="1"/>
</dbReference>
<evidence type="ECO:0000256" key="4">
    <source>
        <dbReference type="ARBA" id="ARBA00022448"/>
    </source>
</evidence>
<keyword evidence="6" id="KW-0175">Coiled coil</keyword>
<evidence type="ECO:0000313" key="10">
    <source>
        <dbReference type="EMBL" id="CAH59635.1"/>
    </source>
</evidence>
<reference evidence="10" key="1">
    <citation type="submission" date="2004-10" db="EMBL/GenBank/DDBJ databases">
        <title>Studies on carnation etched ring virus isolates infecting carnations in India.</title>
        <authorList>
            <person name="Raikhy G."/>
            <person name="Hallan V."/>
            <person name="Kulshrestha S."/>
            <person name="Parashar A."/>
            <person name="Verma R.R."/>
            <person name="Zaidi A.A."/>
        </authorList>
    </citation>
    <scope>NUCLEOTIDE SEQUENCE</scope>
    <source>
        <strain evidence="10">In-2</strain>
    </source>
</reference>
<comment type="subcellular location">
    <subcellularLocation>
        <location evidence="1">Host cell junction</location>
        <location evidence="1">Host plasmodesma</location>
    </subcellularLocation>
</comment>
<evidence type="ECO:0000256" key="8">
    <source>
        <dbReference type="ARBA" id="ARBA00024940"/>
    </source>
</evidence>
<dbReference type="Pfam" id="PF01107">
    <property type="entry name" value="MP"/>
    <property type="match status" value="1"/>
</dbReference>
<comment type="similarity">
    <text evidence="2">Belongs to the caulimoviridae movement protein family.</text>
</comment>
<evidence type="ECO:0000256" key="9">
    <source>
        <dbReference type="ARBA" id="ARBA00030527"/>
    </source>
</evidence>
<dbReference type="GO" id="GO:0046740">
    <property type="term" value="P:transport of virus in host, cell to cell"/>
    <property type="evidence" value="ECO:0007669"/>
    <property type="project" value="UniProtKB-KW"/>
</dbReference>
<gene>
    <name evidence="10" type="primary">MP</name>
</gene>
<keyword evidence="7" id="KW-1031">Host cell junction</keyword>
<dbReference type="EMBL" id="AJ844551">
    <property type="protein sequence ID" value="CAH59635.1"/>
    <property type="molecule type" value="Genomic_DNA"/>
</dbReference>
<protein>
    <recommendedName>
        <fullName evidence="3">Movement protein</fullName>
    </recommendedName>
    <alternativeName>
        <fullName evidence="9">Cell-to-cell transport protein</fullName>
    </alternativeName>
</protein>
<dbReference type="PANTHER" id="PTHR47599:SF3">
    <property type="entry name" value="CELL-TO-CELL MOVEMENT PROTEIN"/>
    <property type="match status" value="1"/>
</dbReference>
<evidence type="ECO:0000256" key="3">
    <source>
        <dbReference type="ARBA" id="ARBA00014660"/>
    </source>
</evidence>
<name>Q5ZF41_CERV</name>
<accession>Q5ZF41</accession>